<comment type="caution">
    <text evidence="9">The sequence shown here is derived from an EMBL/GenBank/DDBJ whole genome shotgun (WGS) entry which is preliminary data.</text>
</comment>
<dbReference type="GO" id="GO:0004316">
    <property type="term" value="F:3-oxoacyl-[acyl-carrier-protein] reductase (NADPH) activity"/>
    <property type="evidence" value="ECO:0007669"/>
    <property type="project" value="UniProtKB-EC"/>
</dbReference>
<dbReference type="Gene3D" id="3.40.50.720">
    <property type="entry name" value="NAD(P)-binding Rossmann-like Domain"/>
    <property type="match status" value="1"/>
</dbReference>
<accession>A0AA35SQ39</accession>
<dbReference type="SUPFAM" id="SSF51735">
    <property type="entry name" value="NAD(P)-binding Rossmann-fold domains"/>
    <property type="match status" value="1"/>
</dbReference>
<dbReference type="PANTHER" id="PTHR42879:SF2">
    <property type="entry name" value="3-OXOACYL-[ACYL-CARRIER-PROTEIN] REDUCTASE FABG"/>
    <property type="match status" value="1"/>
</dbReference>
<dbReference type="PRINTS" id="PR00081">
    <property type="entry name" value="GDHRDH"/>
</dbReference>
<dbReference type="PROSITE" id="PS00061">
    <property type="entry name" value="ADH_SHORT"/>
    <property type="match status" value="1"/>
</dbReference>
<dbReference type="NCBIfam" id="TIGR01830">
    <property type="entry name" value="3oxo_ACP_reduc"/>
    <property type="match status" value="1"/>
</dbReference>
<dbReference type="NCBIfam" id="NF009466">
    <property type="entry name" value="PRK12826.1-2"/>
    <property type="match status" value="1"/>
</dbReference>
<dbReference type="EMBL" id="CASHTH010002649">
    <property type="protein sequence ID" value="CAI8033228.1"/>
    <property type="molecule type" value="Genomic_DNA"/>
</dbReference>
<evidence type="ECO:0000256" key="5">
    <source>
        <dbReference type="ARBA" id="ARBA00048508"/>
    </source>
</evidence>
<evidence type="ECO:0000313" key="9">
    <source>
        <dbReference type="EMBL" id="CAI8033228.1"/>
    </source>
</evidence>
<proteinExistence type="inferred from homology"/>
<organism evidence="9 10">
    <name type="scientific">Geodia barretti</name>
    <name type="common">Barrett's horny sponge</name>
    <dbReference type="NCBI Taxonomy" id="519541"/>
    <lineage>
        <taxon>Eukaryota</taxon>
        <taxon>Metazoa</taxon>
        <taxon>Porifera</taxon>
        <taxon>Demospongiae</taxon>
        <taxon>Heteroscleromorpha</taxon>
        <taxon>Tetractinellida</taxon>
        <taxon>Astrophorina</taxon>
        <taxon>Geodiidae</taxon>
        <taxon>Geodia</taxon>
    </lineage>
</organism>
<gene>
    <name evidence="9" type="ORF">GBAR_LOCUS18736</name>
</gene>
<dbReference type="AlphaFoldDB" id="A0AA35SQ39"/>
<dbReference type="CDD" id="cd05333">
    <property type="entry name" value="BKR_SDR_c"/>
    <property type="match status" value="1"/>
</dbReference>
<dbReference type="GO" id="GO:0051287">
    <property type="term" value="F:NAD binding"/>
    <property type="evidence" value="ECO:0007669"/>
    <property type="project" value="InterPro"/>
</dbReference>
<dbReference type="InterPro" id="IPR050259">
    <property type="entry name" value="SDR"/>
</dbReference>
<comment type="similarity">
    <text evidence="1">Belongs to the short-chain dehydrogenases/reductases (SDR) family.</text>
</comment>
<dbReference type="PANTHER" id="PTHR42879">
    <property type="entry name" value="3-OXOACYL-(ACYL-CARRIER-PROTEIN) REDUCTASE"/>
    <property type="match status" value="1"/>
</dbReference>
<dbReference type="Pfam" id="PF13561">
    <property type="entry name" value="adh_short_C2"/>
    <property type="match status" value="1"/>
</dbReference>
<evidence type="ECO:0000313" key="10">
    <source>
        <dbReference type="Proteomes" id="UP001174909"/>
    </source>
</evidence>
<protein>
    <recommendedName>
        <fullName evidence="2">3-oxoacyl-[acyl-carrier-protein] reductase</fullName>
        <ecNumber evidence="2">1.1.1.100</ecNumber>
    </recommendedName>
</protein>
<feature type="active site" description="Proton acceptor" evidence="6">
    <location>
        <position position="158"/>
    </location>
</feature>
<dbReference type="InterPro" id="IPR011284">
    <property type="entry name" value="3oxo_ACP_reduc"/>
</dbReference>
<dbReference type="NCBIfam" id="NF005559">
    <property type="entry name" value="PRK07231.1"/>
    <property type="match status" value="1"/>
</dbReference>
<evidence type="ECO:0000256" key="2">
    <source>
        <dbReference type="ARBA" id="ARBA00012948"/>
    </source>
</evidence>
<keyword evidence="3 7" id="KW-0521">NADP</keyword>
<feature type="domain" description="Ketoreductase" evidence="8">
    <location>
        <begin position="9"/>
        <end position="189"/>
    </location>
</feature>
<dbReference type="PRINTS" id="PR00080">
    <property type="entry name" value="SDRFAMILY"/>
</dbReference>
<dbReference type="EC" id="1.1.1.100" evidence="2"/>
<dbReference type="FunFam" id="3.40.50.720:FF:000115">
    <property type="entry name" value="3-oxoacyl-[acyl-carrier-protein] reductase FabG"/>
    <property type="match status" value="1"/>
</dbReference>
<feature type="binding site" evidence="7">
    <location>
        <begin position="15"/>
        <end position="18"/>
    </location>
    <ligand>
        <name>NADP(+)</name>
        <dbReference type="ChEBI" id="CHEBI:58349"/>
    </ligand>
</feature>
<dbReference type="InterPro" id="IPR036291">
    <property type="entry name" value="NAD(P)-bd_dom_sf"/>
</dbReference>
<dbReference type="InterPro" id="IPR002347">
    <property type="entry name" value="SDR_fam"/>
</dbReference>
<evidence type="ECO:0000256" key="4">
    <source>
        <dbReference type="ARBA" id="ARBA00023002"/>
    </source>
</evidence>
<name>A0AA35SQ39_GEOBA</name>
<evidence type="ECO:0000256" key="1">
    <source>
        <dbReference type="ARBA" id="ARBA00006484"/>
    </source>
</evidence>
<sequence length="251" mass="26550">MATNRLAEQVALVTGASRGIGAVIAQRLAKEGAKVAINYQASKEAALQVVRGIVDAGGEAVVLPGDVSKEKDAETLVKSVIEQWGRIDILVNNAGITRDRLLLRMTVEDWDRVLEVNLRGAFLCTKYVMPHLIRRRQGRVVNISSVVGIGGNPGQANYAASKAGLIGFTKSVAREVASRNITVNALAPGFIDTGGMVDQMTEEAKKTVLGRIPMERFGNADDVAEAVSFLCGKGAGYITGQVITIDGGMVG</sequence>
<dbReference type="SMART" id="SM00822">
    <property type="entry name" value="PKS_KR"/>
    <property type="match status" value="1"/>
</dbReference>
<dbReference type="InterPro" id="IPR020904">
    <property type="entry name" value="Sc_DH/Rdtase_CS"/>
</dbReference>
<keyword evidence="10" id="KW-1185">Reference proteome</keyword>
<evidence type="ECO:0000259" key="8">
    <source>
        <dbReference type="SMART" id="SM00822"/>
    </source>
</evidence>
<comment type="catalytic activity">
    <reaction evidence="5">
        <text>a (3R)-hydroxyacyl-[ACP] + NADP(+) = a 3-oxoacyl-[ACP] + NADPH + H(+)</text>
        <dbReference type="Rhea" id="RHEA:17397"/>
        <dbReference type="Rhea" id="RHEA-COMP:9916"/>
        <dbReference type="Rhea" id="RHEA-COMP:9945"/>
        <dbReference type="ChEBI" id="CHEBI:15378"/>
        <dbReference type="ChEBI" id="CHEBI:57783"/>
        <dbReference type="ChEBI" id="CHEBI:58349"/>
        <dbReference type="ChEBI" id="CHEBI:78776"/>
        <dbReference type="ChEBI" id="CHEBI:78827"/>
        <dbReference type="EC" id="1.1.1.100"/>
    </reaction>
</comment>
<dbReference type="Proteomes" id="UP001174909">
    <property type="component" value="Unassembled WGS sequence"/>
</dbReference>
<feature type="binding site" evidence="7">
    <location>
        <position position="191"/>
    </location>
    <ligand>
        <name>NADP(+)</name>
        <dbReference type="ChEBI" id="CHEBI:58349"/>
    </ligand>
</feature>
<evidence type="ECO:0000256" key="6">
    <source>
        <dbReference type="PIRSR" id="PIRSR611284-1"/>
    </source>
</evidence>
<reference evidence="9" key="1">
    <citation type="submission" date="2023-03" db="EMBL/GenBank/DDBJ databases">
        <authorList>
            <person name="Steffen K."/>
            <person name="Cardenas P."/>
        </authorList>
    </citation>
    <scope>NUCLEOTIDE SEQUENCE</scope>
</reference>
<feature type="binding site" evidence="7">
    <location>
        <position position="93"/>
    </location>
    <ligand>
        <name>NADP(+)</name>
        <dbReference type="ChEBI" id="CHEBI:58349"/>
    </ligand>
</feature>
<evidence type="ECO:0000256" key="3">
    <source>
        <dbReference type="ARBA" id="ARBA00022857"/>
    </source>
</evidence>
<evidence type="ECO:0000256" key="7">
    <source>
        <dbReference type="PIRSR" id="PIRSR611284-2"/>
    </source>
</evidence>
<feature type="binding site" evidence="7">
    <location>
        <begin position="158"/>
        <end position="162"/>
    </location>
    <ligand>
        <name>NADP(+)</name>
        <dbReference type="ChEBI" id="CHEBI:58349"/>
    </ligand>
</feature>
<dbReference type="GO" id="GO:0006633">
    <property type="term" value="P:fatty acid biosynthetic process"/>
    <property type="evidence" value="ECO:0007669"/>
    <property type="project" value="InterPro"/>
</dbReference>
<dbReference type="InterPro" id="IPR057326">
    <property type="entry name" value="KR_dom"/>
</dbReference>
<keyword evidence="4" id="KW-0560">Oxidoreductase</keyword>